<dbReference type="GO" id="GO:0008270">
    <property type="term" value="F:zinc ion binding"/>
    <property type="evidence" value="ECO:0007669"/>
    <property type="project" value="InterPro"/>
</dbReference>
<dbReference type="InterPro" id="IPR024079">
    <property type="entry name" value="MetalloPept_cat_dom_sf"/>
</dbReference>
<keyword evidence="5" id="KW-0862">Zinc</keyword>
<protein>
    <submittedName>
        <fullName evidence="7">Archaemetzincin family Zn-dependent metalloprotease</fullName>
    </submittedName>
</protein>
<evidence type="ECO:0000256" key="5">
    <source>
        <dbReference type="ARBA" id="ARBA00022833"/>
    </source>
</evidence>
<reference evidence="7 8" key="1">
    <citation type="submission" date="2021-06" db="EMBL/GenBank/DDBJ databases">
        <title>Complete genome sequence of the secondary alcohol utilizing methanogen Methanospirillum hungatei strain GP1.</title>
        <authorList>
            <person name="Day L.A."/>
            <person name="Costa K.C."/>
        </authorList>
    </citation>
    <scope>NUCLEOTIDE SEQUENCE [LARGE SCALE GENOMIC DNA]</scope>
    <source>
        <strain evidence="7 8">GP1</strain>
    </source>
</reference>
<comment type="cofactor">
    <cofactor evidence="1">
        <name>Zn(2+)</name>
        <dbReference type="ChEBI" id="CHEBI:29105"/>
    </cofactor>
</comment>
<keyword evidence="6 7" id="KW-0482">Metalloprotease</keyword>
<evidence type="ECO:0000313" key="7">
    <source>
        <dbReference type="EMBL" id="QXO95002.1"/>
    </source>
</evidence>
<dbReference type="EMBL" id="CP077107">
    <property type="protein sequence ID" value="QXO95002.1"/>
    <property type="molecule type" value="Genomic_DNA"/>
</dbReference>
<evidence type="ECO:0000256" key="4">
    <source>
        <dbReference type="ARBA" id="ARBA00022801"/>
    </source>
</evidence>
<dbReference type="PANTHER" id="PTHR15910">
    <property type="entry name" value="ARCHAEMETZINCIN"/>
    <property type="match status" value="1"/>
</dbReference>
<evidence type="ECO:0000256" key="3">
    <source>
        <dbReference type="ARBA" id="ARBA00022723"/>
    </source>
</evidence>
<evidence type="ECO:0000256" key="2">
    <source>
        <dbReference type="ARBA" id="ARBA00022670"/>
    </source>
</evidence>
<dbReference type="OrthoDB" id="50281at2157"/>
<dbReference type="AlphaFoldDB" id="A0A8F5VNZ7"/>
<dbReference type="Gene3D" id="3.40.390.10">
    <property type="entry name" value="Collagenase (Catalytic Domain)"/>
    <property type="match status" value="1"/>
</dbReference>
<dbReference type="SUPFAM" id="SSF55486">
    <property type="entry name" value="Metalloproteases ('zincins'), catalytic domain"/>
    <property type="match status" value="1"/>
</dbReference>
<dbReference type="GO" id="GO:0006508">
    <property type="term" value="P:proteolysis"/>
    <property type="evidence" value="ECO:0007669"/>
    <property type="project" value="UniProtKB-KW"/>
</dbReference>
<dbReference type="NCBIfam" id="NF033823">
    <property type="entry name" value="archmetzin"/>
    <property type="match status" value="1"/>
</dbReference>
<gene>
    <name evidence="7" type="ORF">KSK55_00865</name>
</gene>
<keyword evidence="3" id="KW-0479">Metal-binding</keyword>
<evidence type="ECO:0000313" key="8">
    <source>
        <dbReference type="Proteomes" id="UP000694228"/>
    </source>
</evidence>
<dbReference type="GO" id="GO:0008237">
    <property type="term" value="F:metallopeptidase activity"/>
    <property type="evidence" value="ECO:0007669"/>
    <property type="project" value="UniProtKB-KW"/>
</dbReference>
<accession>A0A8F5VNZ7</accession>
<organism evidence="7 8">
    <name type="scientific">Methanospirillum hungatei</name>
    <dbReference type="NCBI Taxonomy" id="2203"/>
    <lineage>
        <taxon>Archaea</taxon>
        <taxon>Methanobacteriati</taxon>
        <taxon>Methanobacteriota</taxon>
        <taxon>Stenosarchaea group</taxon>
        <taxon>Methanomicrobia</taxon>
        <taxon>Methanomicrobiales</taxon>
        <taxon>Methanospirillaceae</taxon>
        <taxon>Methanospirillum</taxon>
    </lineage>
</organism>
<dbReference type="Proteomes" id="UP000694228">
    <property type="component" value="Chromosome"/>
</dbReference>
<dbReference type="InterPro" id="IPR012091">
    <property type="entry name" value="Pept_M54_archaemetzncn_arc/bac"/>
</dbReference>
<name>A0A8F5VNZ7_METHU</name>
<evidence type="ECO:0000256" key="6">
    <source>
        <dbReference type="ARBA" id="ARBA00023049"/>
    </source>
</evidence>
<dbReference type="InterPro" id="IPR012962">
    <property type="entry name" value="Pept_M54_archaemetzincn"/>
</dbReference>
<keyword evidence="4" id="KW-0378">Hydrolase</keyword>
<sequence>MNILIFWDRGAPAGLEIPVYRIISQILDIPASVCESPVLYNGFDRTRNQFDASEILTCLDIFSRRNGEKNLILLVIGDDIYRQNTRYVFGLSRPATGTAVISSARLKNEYWGLPSDEMMLVDRLSREGAHELGHLLHLDHCDNPSCIMANPLTLDDLDNKKSMLCPLCLGKIQRSPITVSI</sequence>
<dbReference type="CDD" id="cd11375">
    <property type="entry name" value="Peptidase_M54"/>
    <property type="match status" value="1"/>
</dbReference>
<dbReference type="Pfam" id="PF07998">
    <property type="entry name" value="Peptidase_M54"/>
    <property type="match status" value="1"/>
</dbReference>
<dbReference type="PANTHER" id="PTHR15910:SF1">
    <property type="entry name" value="ARCHAEMETZINCIN-2"/>
    <property type="match status" value="1"/>
</dbReference>
<proteinExistence type="predicted"/>
<keyword evidence="2" id="KW-0645">Protease</keyword>
<evidence type="ECO:0000256" key="1">
    <source>
        <dbReference type="ARBA" id="ARBA00001947"/>
    </source>
</evidence>